<dbReference type="EMBL" id="AE000516">
    <property type="protein sequence ID" value="AAK46668.1"/>
    <property type="molecule type" value="Genomic_DNA"/>
</dbReference>
<accession>Q8VJL7</accession>
<evidence type="ECO:0000313" key="1">
    <source>
        <dbReference type="EMBL" id="AAK46668.1"/>
    </source>
</evidence>
<proteinExistence type="predicted"/>
<dbReference type="KEGG" id="mtc:MT2375"/>
<organism evidence="1 2">
    <name type="scientific">Mycobacterium tuberculosis (strain CDC 1551 / Oshkosh)</name>
    <dbReference type="NCBI Taxonomy" id="83331"/>
    <lineage>
        <taxon>Bacteria</taxon>
        <taxon>Bacillati</taxon>
        <taxon>Actinomycetota</taxon>
        <taxon>Actinomycetes</taxon>
        <taxon>Mycobacteriales</taxon>
        <taxon>Mycobacteriaceae</taxon>
        <taxon>Mycobacterium</taxon>
        <taxon>Mycobacterium tuberculosis complex</taxon>
    </lineage>
</organism>
<keyword evidence="2" id="KW-1185">Reference proteome</keyword>
<name>Q8VJL7_MYCTO</name>
<dbReference type="AlphaFoldDB" id="Q8VJL7"/>
<sequence length="38" mass="4285">MPRRLGAAAEVTRVGVLDQAEDVGVDHRRRYLIHERAA</sequence>
<dbReference type="HOGENOM" id="CLU_3330375_0_0_11"/>
<protein>
    <submittedName>
        <fullName evidence="1">Uncharacterized protein</fullName>
    </submittedName>
</protein>
<evidence type="ECO:0000313" key="2">
    <source>
        <dbReference type="Proteomes" id="UP000001020"/>
    </source>
</evidence>
<dbReference type="Proteomes" id="UP000001020">
    <property type="component" value="Chromosome"/>
</dbReference>
<reference evidence="1 2" key="1">
    <citation type="journal article" date="2002" name="J. Bacteriol.">
        <title>Whole-genome comparison of Mycobacterium tuberculosis clinical and laboratory strains.</title>
        <authorList>
            <person name="Fleischmann R.D."/>
            <person name="Alland D."/>
            <person name="Eisen J.A."/>
            <person name="Carpenter L."/>
            <person name="White O."/>
            <person name="Peterson J."/>
            <person name="DeBoy R."/>
            <person name="Dodson R."/>
            <person name="Gwinn M."/>
            <person name="Haft D."/>
            <person name="Hickey E."/>
            <person name="Kolonay J.F."/>
            <person name="Nelson W.C."/>
            <person name="Umayam L.A."/>
            <person name="Ermolaeva M."/>
            <person name="Salzberg S.L."/>
            <person name="Delcher A."/>
            <person name="Utterback T."/>
            <person name="Weidman J."/>
            <person name="Khouri H."/>
            <person name="Gill J."/>
            <person name="Mikula A."/>
            <person name="Bishai W."/>
            <person name="Jacobs Jr W.R.Jr."/>
            <person name="Venter J.C."/>
            <person name="Fraser C.M."/>
        </authorList>
    </citation>
    <scope>NUCLEOTIDE SEQUENCE [LARGE SCALE GENOMIC DNA]</scope>
    <source>
        <strain evidence="2">CDC 1551 / Oshkosh</strain>
    </source>
</reference>
<gene>
    <name evidence="1" type="ordered locus">MT2375</name>
</gene>